<protein>
    <recommendedName>
        <fullName evidence="3">Phosphotransferase enzyme family</fullName>
    </recommendedName>
</protein>
<evidence type="ECO:0000313" key="1">
    <source>
        <dbReference type="EMBL" id="KXI10899.1"/>
    </source>
</evidence>
<dbReference type="RefSeq" id="WP_021935126.1">
    <property type="nucleotide sequence ID" value="NZ_JAWGSK010000001.1"/>
</dbReference>
<dbReference type="PATRIC" id="fig|1261.5.peg.1646"/>
<dbReference type="AlphaFoldDB" id="A0A135YNA6"/>
<dbReference type="InterPro" id="IPR011009">
    <property type="entry name" value="Kinase-like_dom_sf"/>
</dbReference>
<proteinExistence type="predicted"/>
<dbReference type="eggNOG" id="COG3173">
    <property type="taxonomic scope" value="Bacteria"/>
</dbReference>
<dbReference type="EMBL" id="LSQZ01000085">
    <property type="protein sequence ID" value="KXI10899.1"/>
    <property type="molecule type" value="Genomic_DNA"/>
</dbReference>
<comment type="caution">
    <text evidence="1">The sequence shown here is derived from an EMBL/GenBank/DDBJ whole genome shotgun (WGS) entry which is preliminary data.</text>
</comment>
<evidence type="ECO:0000313" key="2">
    <source>
        <dbReference type="Proteomes" id="UP000070326"/>
    </source>
</evidence>
<gene>
    <name evidence="1" type="ORF">HMPREF3195_01641</name>
</gene>
<dbReference type="Gene3D" id="3.90.1200.10">
    <property type="match status" value="1"/>
</dbReference>
<evidence type="ECO:0008006" key="3">
    <source>
        <dbReference type="Google" id="ProtNLM"/>
    </source>
</evidence>
<accession>A0A135YNA6</accession>
<sequence length="386" mass="45755">MVDMLDTRDVARFVKSRAFFDRYYNYLISKKHIGCLEIDKGERNTPVVPSDLKNNIDKLEFKTSFLANGEYNCNYRIEVIYEARKIDDMVFRINYASQMNLKNQIAYEFMGLEAVCKSGVTPVPYFYDDSKKDFPRDYLVMAFIQGRPMDYKKDLLTAAKCLNMIHKTCIPDDNSLVEPDNPFKAILEESTNMYSKYRSSDLFDPRVDERVQKIFARVQQICDRLDISYDGQNSTDKEGNKSIINTELNSSNFIIGDRTYLIDWEKPIIGEKEQDLGHFLAPTTSFWKTDIIFTRDQVEGFLKYYFEEFYGIEYYEFKLDQFESFRDKVYSYIRMNCLRGVTWCAMAWVEYNKSEKDLLNEFTFNKLKAYLDLDYLDMLVRDFIED</sequence>
<organism evidence="1 2">
    <name type="scientific">Peptostreptococcus anaerobius</name>
    <dbReference type="NCBI Taxonomy" id="1261"/>
    <lineage>
        <taxon>Bacteria</taxon>
        <taxon>Bacillati</taxon>
        <taxon>Bacillota</taxon>
        <taxon>Clostridia</taxon>
        <taxon>Peptostreptococcales</taxon>
        <taxon>Peptostreptococcaceae</taxon>
        <taxon>Peptostreptococcus</taxon>
    </lineage>
</organism>
<dbReference type="STRING" id="1261.HMPREF3195_01641"/>
<name>A0A135YNA6_9FIRM</name>
<dbReference type="Proteomes" id="UP000070326">
    <property type="component" value="Unassembled WGS sequence"/>
</dbReference>
<dbReference type="SUPFAM" id="SSF56112">
    <property type="entry name" value="Protein kinase-like (PK-like)"/>
    <property type="match status" value="1"/>
</dbReference>
<reference evidence="1 2" key="1">
    <citation type="submission" date="2016-02" db="EMBL/GenBank/DDBJ databases">
        <authorList>
            <person name="Wen L."/>
            <person name="He K."/>
            <person name="Yang H."/>
        </authorList>
    </citation>
    <scope>NUCLEOTIDE SEQUENCE [LARGE SCALE GENOMIC DNA]</scope>
    <source>
        <strain evidence="1 2">MJR8628A</strain>
    </source>
</reference>